<sequence>MLPEQKSDHQDSRAFQAATIRRTRGRCRGLTMSGEWKRGNRHGRVCGLAVLPLGILLCQQASASLLDLTGQYANAVEESAAAANQATYDTLLQGNGGPCAALQRQASADCGGQTFLLFENARELVHTANELTGQGPTDFSLGTDLAGLGTSLRWTAGEEFAAQESLTTEFVSGQLSTLASRISALRGGATGFFLAGTPADTPLGLGASADSAAGERYSPWGGFVNGSYGKGDKDATGNEDGFDFDGYEFNAGADYRFNANWVGGLLAGITQREIDFQQEGELVVDGDIETEGYSLMAFALYYHDQWYASVGAGFQRMDFDLDRAIEYPSFNPAVESVDTRTLSDTSGDTWSVNAAAGYNIALGPALNLEPYGRLDFADTRIDGFSERDINNDAFQLRVERQDFRSLEAVAGLSLQYTATPSFGVLIPFASAEYHHQFEDESRDITAVYNAVDLGPEARFRVATDPLDQNYAVFSAGLSAVLRGGRQRSLDGEIHGGLQGFISYRSIQGLQYYSHDIISAGLRYEF</sequence>
<protein>
    <submittedName>
        <fullName evidence="2">Autotransporter outer membrane beta-barrel domain-containing protein</fullName>
    </submittedName>
</protein>
<dbReference type="Proteomes" id="UP000321933">
    <property type="component" value="Unassembled WGS sequence"/>
</dbReference>
<name>A0A5C9A317_9GAMM</name>
<dbReference type="SMART" id="SM00869">
    <property type="entry name" value="Autotransporter"/>
    <property type="match status" value="1"/>
</dbReference>
<gene>
    <name evidence="2" type="ORF">FVW59_00685</name>
</gene>
<dbReference type="PROSITE" id="PS51208">
    <property type="entry name" value="AUTOTRANSPORTER"/>
    <property type="match status" value="1"/>
</dbReference>
<evidence type="ECO:0000313" key="3">
    <source>
        <dbReference type="Proteomes" id="UP000321933"/>
    </source>
</evidence>
<feature type="domain" description="Autotransporter" evidence="1">
    <location>
        <begin position="215"/>
        <end position="525"/>
    </location>
</feature>
<evidence type="ECO:0000313" key="2">
    <source>
        <dbReference type="EMBL" id="TXS94469.1"/>
    </source>
</evidence>
<dbReference type="InterPro" id="IPR036709">
    <property type="entry name" value="Autotransporte_beta_dom_sf"/>
</dbReference>
<dbReference type="AlphaFoldDB" id="A0A5C9A317"/>
<dbReference type="EMBL" id="VRYZ01000001">
    <property type="protein sequence ID" value="TXS94469.1"/>
    <property type="molecule type" value="Genomic_DNA"/>
</dbReference>
<comment type="caution">
    <text evidence="2">The sequence shown here is derived from an EMBL/GenBank/DDBJ whole genome shotgun (WGS) entry which is preliminary data.</text>
</comment>
<accession>A0A5C9A317</accession>
<reference evidence="2 3" key="1">
    <citation type="submission" date="2019-08" db="EMBL/GenBank/DDBJ databases">
        <title>Parahaliea maris sp. nov., isolated from the surface seawater.</title>
        <authorList>
            <person name="Liu Y."/>
        </authorList>
    </citation>
    <scope>NUCLEOTIDE SEQUENCE [LARGE SCALE GENOMIC DNA]</scope>
    <source>
        <strain evidence="2 3">S2-26</strain>
    </source>
</reference>
<dbReference type="SUPFAM" id="SSF103515">
    <property type="entry name" value="Autotransporter"/>
    <property type="match status" value="1"/>
</dbReference>
<keyword evidence="3" id="KW-1185">Reference proteome</keyword>
<proteinExistence type="predicted"/>
<dbReference type="InterPro" id="IPR005546">
    <property type="entry name" value="Autotransporte_beta"/>
</dbReference>
<dbReference type="Gene3D" id="2.40.128.130">
    <property type="entry name" value="Autotransporter beta-domain"/>
    <property type="match status" value="1"/>
</dbReference>
<evidence type="ECO:0000259" key="1">
    <source>
        <dbReference type="PROSITE" id="PS51208"/>
    </source>
</evidence>
<dbReference type="OrthoDB" id="5699539at2"/>
<organism evidence="2 3">
    <name type="scientific">Parahaliea aestuarii</name>
    <dbReference type="NCBI Taxonomy" id="1852021"/>
    <lineage>
        <taxon>Bacteria</taxon>
        <taxon>Pseudomonadati</taxon>
        <taxon>Pseudomonadota</taxon>
        <taxon>Gammaproteobacteria</taxon>
        <taxon>Cellvibrionales</taxon>
        <taxon>Halieaceae</taxon>
        <taxon>Parahaliea</taxon>
    </lineage>
</organism>
<dbReference type="Pfam" id="PF03797">
    <property type="entry name" value="Autotransporter"/>
    <property type="match status" value="1"/>
</dbReference>